<dbReference type="SMART" id="SM00510">
    <property type="entry name" value="TFS2M"/>
    <property type="match status" value="1"/>
</dbReference>
<feature type="region of interest" description="Disordered" evidence="5">
    <location>
        <begin position="307"/>
        <end position="390"/>
    </location>
</feature>
<sequence length="390" mass="39121">MDPAVRAVVGAGLGTAISTPAAAASARRALGGQQGERLWAMLRRWAIARAAPAAPAGGADRPARSAPKKAAAASVAAAEPLTEDVRQKVVGALMRTCASSAGRASIGTCRGIEQELFARLGSTPKEYRLRARSLLFNLRATDGILLGKVLAGSLPPSELVCLGTEELANDALKAQRKVERERYFRSEVHLAHGLPPPRRRRSSLQLRPGDAAEHAADEPGADAAAQGEPRRLRRRRSLAEPGAGPGAAPGAEGARSAKRRRSSTGPRVGDGGALLAPADAARATGASAQAGGAVLALADAATGPSVGNGGGISDGSSGSDSDSGSLSDSLSDSPSGGSSGSSSGSSESASSGGSEESAESDDSKENQAGAVQQLPGGGCRQVVLPLLERA</sequence>
<dbReference type="PANTHER" id="PTHR11477:SF0">
    <property type="entry name" value="IP08861P-RELATED"/>
    <property type="match status" value="1"/>
</dbReference>
<dbReference type="InterPro" id="IPR003618">
    <property type="entry name" value="TFIIS_cen_dom"/>
</dbReference>
<reference evidence="7" key="1">
    <citation type="submission" date="2023-10" db="EMBL/GenBank/DDBJ databases">
        <authorList>
            <person name="Chen Y."/>
            <person name="Shah S."/>
            <person name="Dougan E. K."/>
            <person name="Thang M."/>
            <person name="Chan C."/>
        </authorList>
    </citation>
    <scope>NUCLEOTIDE SEQUENCE [LARGE SCALE GENOMIC DNA]</scope>
</reference>
<evidence type="ECO:0000313" key="7">
    <source>
        <dbReference type="EMBL" id="CAK0866187.1"/>
    </source>
</evidence>
<name>A0ABN9V0C9_9DINO</name>
<dbReference type="Proteomes" id="UP001189429">
    <property type="component" value="Unassembled WGS sequence"/>
</dbReference>
<dbReference type="Pfam" id="PF07500">
    <property type="entry name" value="TFIIS_M"/>
    <property type="match status" value="1"/>
</dbReference>
<keyword evidence="4" id="KW-0539">Nucleus</keyword>
<feature type="domain" description="TFIIS central" evidence="6">
    <location>
        <begin position="85"/>
        <end position="195"/>
    </location>
</feature>
<evidence type="ECO:0000259" key="6">
    <source>
        <dbReference type="PROSITE" id="PS51321"/>
    </source>
</evidence>
<dbReference type="SUPFAM" id="SSF46942">
    <property type="entry name" value="Elongation factor TFIIS domain 2"/>
    <property type="match status" value="1"/>
</dbReference>
<keyword evidence="2" id="KW-0863">Zinc-finger</keyword>
<feature type="compositionally biased region" description="Low complexity" evidence="5">
    <location>
        <begin position="239"/>
        <end position="254"/>
    </location>
</feature>
<evidence type="ECO:0000313" key="8">
    <source>
        <dbReference type="Proteomes" id="UP001189429"/>
    </source>
</evidence>
<evidence type="ECO:0000256" key="2">
    <source>
        <dbReference type="ARBA" id="ARBA00022771"/>
    </source>
</evidence>
<evidence type="ECO:0000256" key="3">
    <source>
        <dbReference type="ARBA" id="ARBA00022833"/>
    </source>
</evidence>
<dbReference type="PROSITE" id="PS51321">
    <property type="entry name" value="TFIIS_CENTRAL"/>
    <property type="match status" value="1"/>
</dbReference>
<dbReference type="EMBL" id="CAUYUJ010016514">
    <property type="protein sequence ID" value="CAK0866187.1"/>
    <property type="molecule type" value="Genomic_DNA"/>
</dbReference>
<organism evidence="7 8">
    <name type="scientific">Prorocentrum cordatum</name>
    <dbReference type="NCBI Taxonomy" id="2364126"/>
    <lineage>
        <taxon>Eukaryota</taxon>
        <taxon>Sar</taxon>
        <taxon>Alveolata</taxon>
        <taxon>Dinophyceae</taxon>
        <taxon>Prorocentrales</taxon>
        <taxon>Prorocentraceae</taxon>
        <taxon>Prorocentrum</taxon>
    </lineage>
</organism>
<gene>
    <name evidence="7" type="ORF">PCOR1329_LOCUS53439</name>
</gene>
<evidence type="ECO:0000256" key="1">
    <source>
        <dbReference type="ARBA" id="ARBA00022723"/>
    </source>
</evidence>
<keyword evidence="3" id="KW-0862">Zinc</keyword>
<comment type="caution">
    <text evidence="7">The sequence shown here is derived from an EMBL/GenBank/DDBJ whole genome shotgun (WGS) entry which is preliminary data.</text>
</comment>
<accession>A0ABN9V0C9</accession>
<keyword evidence="8" id="KW-1185">Reference proteome</keyword>
<evidence type="ECO:0000256" key="5">
    <source>
        <dbReference type="SAM" id="MobiDB-lite"/>
    </source>
</evidence>
<dbReference type="PANTHER" id="PTHR11477">
    <property type="entry name" value="TRANSCRIPTION FACTOR S-II ZINC FINGER DOMAIN-CONTAINING PROTEIN"/>
    <property type="match status" value="1"/>
</dbReference>
<dbReference type="InterPro" id="IPR036575">
    <property type="entry name" value="TFIIS_cen_dom_sf"/>
</dbReference>
<protein>
    <recommendedName>
        <fullName evidence="6">TFIIS central domain-containing protein</fullName>
    </recommendedName>
</protein>
<feature type="region of interest" description="Disordered" evidence="5">
    <location>
        <begin position="189"/>
        <end position="273"/>
    </location>
</feature>
<dbReference type="Gene3D" id="1.10.472.30">
    <property type="entry name" value="Transcription elongation factor S-II, central domain"/>
    <property type="match status" value="1"/>
</dbReference>
<proteinExistence type="predicted"/>
<keyword evidence="1" id="KW-0479">Metal-binding</keyword>
<feature type="compositionally biased region" description="Low complexity" evidence="5">
    <location>
        <begin position="314"/>
        <end position="355"/>
    </location>
</feature>
<evidence type="ECO:0000256" key="4">
    <source>
        <dbReference type="ARBA" id="ARBA00023242"/>
    </source>
</evidence>